<evidence type="ECO:0000259" key="3">
    <source>
        <dbReference type="PROSITE" id="PS50158"/>
    </source>
</evidence>
<feature type="compositionally biased region" description="Polar residues" evidence="2">
    <location>
        <begin position="35"/>
        <end position="51"/>
    </location>
</feature>
<reference evidence="4" key="1">
    <citation type="submission" date="2022-12" db="EMBL/GenBank/DDBJ databases">
        <authorList>
            <person name="Petersen C."/>
        </authorList>
    </citation>
    <scope>NUCLEOTIDE SEQUENCE</scope>
    <source>
        <strain evidence="4">IBT 30728</strain>
    </source>
</reference>
<feature type="compositionally biased region" description="Low complexity" evidence="2">
    <location>
        <begin position="8"/>
        <end position="21"/>
    </location>
</feature>
<dbReference type="EMBL" id="JAPWDQ010000008">
    <property type="protein sequence ID" value="KAJ5482811.1"/>
    <property type="molecule type" value="Genomic_DNA"/>
</dbReference>
<dbReference type="Gene3D" id="4.10.60.10">
    <property type="entry name" value="Zinc finger, CCHC-type"/>
    <property type="match status" value="1"/>
</dbReference>
<evidence type="ECO:0000313" key="4">
    <source>
        <dbReference type="EMBL" id="KAJ5482811.1"/>
    </source>
</evidence>
<feature type="domain" description="CCHC-type" evidence="3">
    <location>
        <begin position="350"/>
        <end position="366"/>
    </location>
</feature>
<dbReference type="Proteomes" id="UP001148312">
    <property type="component" value="Unassembled WGS sequence"/>
</dbReference>
<dbReference type="SUPFAM" id="SSF57756">
    <property type="entry name" value="Retrovirus zinc finger-like domains"/>
    <property type="match status" value="1"/>
</dbReference>
<gene>
    <name evidence="4" type="ORF">N7539_006257</name>
</gene>
<dbReference type="PROSITE" id="PS50158">
    <property type="entry name" value="ZF_CCHC"/>
    <property type="match status" value="1"/>
</dbReference>
<reference evidence="4" key="2">
    <citation type="journal article" date="2023" name="IMA Fungus">
        <title>Comparative genomic study of the Penicillium genus elucidates a diverse pangenome and 15 lateral gene transfer events.</title>
        <authorList>
            <person name="Petersen C."/>
            <person name="Sorensen T."/>
            <person name="Nielsen M.R."/>
            <person name="Sondergaard T.E."/>
            <person name="Sorensen J.L."/>
            <person name="Fitzpatrick D.A."/>
            <person name="Frisvad J.C."/>
            <person name="Nielsen K.L."/>
        </authorList>
    </citation>
    <scope>NUCLEOTIDE SEQUENCE</scope>
    <source>
        <strain evidence="4">IBT 30728</strain>
    </source>
</reference>
<evidence type="ECO:0000256" key="1">
    <source>
        <dbReference type="PROSITE-ProRule" id="PRU00047"/>
    </source>
</evidence>
<protein>
    <recommendedName>
        <fullName evidence="3">CCHC-type domain-containing protein</fullName>
    </recommendedName>
</protein>
<comment type="caution">
    <text evidence="4">The sequence shown here is derived from an EMBL/GenBank/DDBJ whole genome shotgun (WGS) entry which is preliminary data.</text>
</comment>
<keyword evidence="1" id="KW-0479">Metal-binding</keyword>
<dbReference type="GeneID" id="81626108"/>
<evidence type="ECO:0000313" key="5">
    <source>
        <dbReference type="Proteomes" id="UP001148312"/>
    </source>
</evidence>
<dbReference type="AlphaFoldDB" id="A0A9W9X307"/>
<accession>A0A9W9X307</accession>
<dbReference type="GO" id="GO:0003676">
    <property type="term" value="F:nucleic acid binding"/>
    <property type="evidence" value="ECO:0007669"/>
    <property type="project" value="InterPro"/>
</dbReference>
<sequence length="445" mass="49255">MATPIDLSQENRQNRQNQAQSSDDDHQKNEASIGPYQTTSSRPSEGCQSSIGDGCATATLGSDEPKKEVFVETYPMWATPRTSWIQFLQSIVNIFSVQKIQKVNHASAPTVETLDTASHDAPCHPSIRTAPGAAEKDITRFIALVHVSSKETAIIVEHMAMSPLDALSRDGTSAKIARQKVGGHHAIFCLEDRVLDRTNIPDHTPEEAWQRNRHAIREVLSDISRKSKALEAYSKAVPDATFVDIEKRLRAENCGLFLIAQTFRTSEDSTLIDLQGRVNCTFRVGWFKSPEQDRPFLKGMWPRNAEHNLFRLGEAGFECPSYRRECDHCGGHVSEDCKFVTGEHDLQEIKCPNCGLAGHRLRDCKSARVCQECGAKGHTTIACPKRGNQARGQQTGGEETGGVESKEKKEKEESKDEGPKVGILIDLDSDDEGQEKKKVGTADGW</sequence>
<keyword evidence="5" id="KW-1185">Reference proteome</keyword>
<dbReference type="InterPro" id="IPR001878">
    <property type="entry name" value="Znf_CCHC"/>
</dbReference>
<dbReference type="GO" id="GO:0008270">
    <property type="term" value="F:zinc ion binding"/>
    <property type="evidence" value="ECO:0007669"/>
    <property type="project" value="UniProtKB-KW"/>
</dbReference>
<keyword evidence="1" id="KW-0863">Zinc-finger</keyword>
<feature type="compositionally biased region" description="Basic and acidic residues" evidence="2">
    <location>
        <begin position="434"/>
        <end position="445"/>
    </location>
</feature>
<dbReference type="RefSeq" id="XP_056788783.1">
    <property type="nucleotide sequence ID" value="XM_056935859.1"/>
</dbReference>
<dbReference type="InterPro" id="IPR036875">
    <property type="entry name" value="Znf_CCHC_sf"/>
</dbReference>
<dbReference type="SMART" id="SM00343">
    <property type="entry name" value="ZnF_C2HC"/>
    <property type="match status" value="3"/>
</dbReference>
<evidence type="ECO:0000256" key="2">
    <source>
        <dbReference type="SAM" id="MobiDB-lite"/>
    </source>
</evidence>
<proteinExistence type="predicted"/>
<feature type="region of interest" description="Disordered" evidence="2">
    <location>
        <begin position="1"/>
        <end position="59"/>
    </location>
</feature>
<name>A0A9W9X307_9EURO</name>
<organism evidence="4 5">
    <name type="scientific">Penicillium diatomitis</name>
    <dbReference type="NCBI Taxonomy" id="2819901"/>
    <lineage>
        <taxon>Eukaryota</taxon>
        <taxon>Fungi</taxon>
        <taxon>Dikarya</taxon>
        <taxon>Ascomycota</taxon>
        <taxon>Pezizomycotina</taxon>
        <taxon>Eurotiomycetes</taxon>
        <taxon>Eurotiomycetidae</taxon>
        <taxon>Eurotiales</taxon>
        <taxon>Aspergillaceae</taxon>
        <taxon>Penicillium</taxon>
    </lineage>
</organism>
<feature type="region of interest" description="Disordered" evidence="2">
    <location>
        <begin position="384"/>
        <end position="445"/>
    </location>
</feature>
<keyword evidence="1" id="KW-0862">Zinc</keyword>
<feature type="compositionally biased region" description="Basic and acidic residues" evidence="2">
    <location>
        <begin position="404"/>
        <end position="419"/>
    </location>
</feature>